<accession>A0AAP3CGK0</accession>
<reference evidence="1" key="1">
    <citation type="submission" date="2022-02" db="EMBL/GenBank/DDBJ databases">
        <title>Crop Bioprotection Bacillus Genome Sequencing.</title>
        <authorList>
            <person name="Dunlap C."/>
        </authorList>
    </citation>
    <scope>NUCLEOTIDE SEQUENCE</scope>
    <source>
        <strain evidence="1">98-1</strain>
    </source>
</reference>
<gene>
    <name evidence="1" type="ORF">MOC71_00590</name>
</gene>
<dbReference type="RefSeq" id="WP_268538648.1">
    <property type="nucleotide sequence ID" value="NZ_JALAOH010000003.1"/>
</dbReference>
<organism evidence="1 2">
    <name type="scientific">Bacillus vallismortis</name>
    <dbReference type="NCBI Taxonomy" id="72361"/>
    <lineage>
        <taxon>Bacteria</taxon>
        <taxon>Bacillati</taxon>
        <taxon>Bacillota</taxon>
        <taxon>Bacilli</taxon>
        <taxon>Bacillales</taxon>
        <taxon>Bacillaceae</taxon>
        <taxon>Bacillus</taxon>
    </lineage>
</organism>
<sequence length="96" mass="11479">MQDDEFTDAYQACKAFLMRNDLYDHSLSFAENSRGYRIDHTDDFETLGKMAARNDHYYLFFADRDKVFMFTDALTLQMYCKDEDVLDHEKKMEQSC</sequence>
<dbReference type="AlphaFoldDB" id="A0AAP3CGK0"/>
<comment type="caution">
    <text evidence="1">The sequence shown here is derived from an EMBL/GenBank/DDBJ whole genome shotgun (WGS) entry which is preliminary data.</text>
</comment>
<proteinExistence type="predicted"/>
<protein>
    <submittedName>
        <fullName evidence="1">Uncharacterized protein</fullName>
    </submittedName>
</protein>
<name>A0AAP3CGK0_BACVA</name>
<evidence type="ECO:0000313" key="2">
    <source>
        <dbReference type="Proteomes" id="UP001067121"/>
    </source>
</evidence>
<dbReference type="EMBL" id="JALAOH010000003">
    <property type="protein sequence ID" value="MCY8315270.1"/>
    <property type="molecule type" value="Genomic_DNA"/>
</dbReference>
<dbReference type="Proteomes" id="UP001067121">
    <property type="component" value="Unassembled WGS sequence"/>
</dbReference>
<evidence type="ECO:0000313" key="1">
    <source>
        <dbReference type="EMBL" id="MCY8315270.1"/>
    </source>
</evidence>